<reference evidence="2 3" key="1">
    <citation type="submission" date="2018-08" db="EMBL/GenBank/DDBJ databases">
        <authorList>
            <person name="Preder H."/>
            <person name="Servin-Meza L.A."/>
            <person name="Bonilla J.A."/>
            <person name="Klyczek K."/>
            <person name="Garlena R.A."/>
            <person name="Russell D.A."/>
            <person name="Pope W.H."/>
            <person name="Jacobs-Sera D."/>
            <person name="Hatfull G.F."/>
        </authorList>
    </citation>
    <scope>NUCLEOTIDE SEQUENCE [LARGE SCALE GENOMIC DNA]</scope>
</reference>
<sequence>MGDLIPVEFTPAVMAMLHDRAGGHCEGCGRAGIRLEAHHRLFRSRGGRGQVENGLMLCGWGNHTGCHGVAHSANQPIGWALRSWQHAIEEPYQDKAGQLWMLHPDGTKTRHYPDGRPDPLPDPWDTVSAADPWAA</sequence>
<protein>
    <submittedName>
        <fullName evidence="2">HNH endonuclease</fullName>
    </submittedName>
</protein>
<dbReference type="EMBL" id="MH825712">
    <property type="protein sequence ID" value="AYD87395.1"/>
    <property type="molecule type" value="Genomic_DNA"/>
</dbReference>
<evidence type="ECO:0000313" key="3">
    <source>
        <dbReference type="Proteomes" id="UP000281993"/>
    </source>
</evidence>
<gene>
    <name evidence="2" type="primary">101</name>
    <name evidence="2" type="ORF">SEA_VALENTINIPUFF_101</name>
</gene>
<proteinExistence type="predicted"/>
<keyword evidence="3" id="KW-1185">Reference proteome</keyword>
<keyword evidence="2" id="KW-0378">Hydrolase</keyword>
<name>A0A386KP82_9CAUD</name>
<keyword evidence="2" id="KW-0255">Endonuclease</keyword>
<feature type="compositionally biased region" description="Basic and acidic residues" evidence="1">
    <location>
        <begin position="105"/>
        <end position="119"/>
    </location>
</feature>
<keyword evidence="2" id="KW-0540">Nuclease</keyword>
<dbReference type="Gene3D" id="1.10.30.50">
    <property type="match status" value="1"/>
</dbReference>
<feature type="region of interest" description="Disordered" evidence="1">
    <location>
        <begin position="105"/>
        <end position="135"/>
    </location>
</feature>
<evidence type="ECO:0000313" key="2">
    <source>
        <dbReference type="EMBL" id="AYD87395.1"/>
    </source>
</evidence>
<dbReference type="GO" id="GO:0004519">
    <property type="term" value="F:endonuclease activity"/>
    <property type="evidence" value="ECO:0007669"/>
    <property type="project" value="UniProtKB-KW"/>
</dbReference>
<evidence type="ECO:0000256" key="1">
    <source>
        <dbReference type="SAM" id="MobiDB-lite"/>
    </source>
</evidence>
<dbReference type="Proteomes" id="UP000281993">
    <property type="component" value="Segment"/>
</dbReference>
<accession>A0A386KP82</accession>
<organism evidence="2 3">
    <name type="scientific">Microbacterium phage ValentiniPuff</name>
    <dbReference type="NCBI Taxonomy" id="2315705"/>
    <lineage>
        <taxon>Viruses</taxon>
        <taxon>Duplodnaviria</taxon>
        <taxon>Heunggongvirae</taxon>
        <taxon>Uroviricota</taxon>
        <taxon>Caudoviricetes</taxon>
        <taxon>Valentinivirus</taxon>
        <taxon>Valentinivirus valentinipuff</taxon>
    </lineage>
</organism>